<evidence type="ECO:0000256" key="10">
    <source>
        <dbReference type="ARBA" id="ARBA00022837"/>
    </source>
</evidence>
<feature type="domain" description="Peptidase M4" evidence="14">
    <location>
        <begin position="229"/>
        <end position="370"/>
    </location>
</feature>
<dbReference type="PRINTS" id="PR00730">
    <property type="entry name" value="THERMOLYSIN"/>
</dbReference>
<evidence type="ECO:0000256" key="6">
    <source>
        <dbReference type="ARBA" id="ARBA00022723"/>
    </source>
</evidence>
<evidence type="ECO:0000313" key="17">
    <source>
        <dbReference type="EMBL" id="ANY69059.1"/>
    </source>
</evidence>
<feature type="chain" id="PRO_5039756324" description="Neutral metalloproteinase" evidence="13">
    <location>
        <begin position="24"/>
        <end position="531"/>
    </location>
</feature>
<organism evidence="17">
    <name type="scientific">Paenibacillus sp. BIHB 4019</name>
    <dbReference type="NCBI Taxonomy" id="1870819"/>
    <lineage>
        <taxon>Bacteria</taxon>
        <taxon>Bacillati</taxon>
        <taxon>Bacillota</taxon>
        <taxon>Bacilli</taxon>
        <taxon>Bacillales</taxon>
        <taxon>Paenibacillaceae</taxon>
        <taxon>Paenibacillus</taxon>
    </lineage>
</organism>
<dbReference type="GO" id="GO:0005576">
    <property type="term" value="C:extracellular region"/>
    <property type="evidence" value="ECO:0007669"/>
    <property type="project" value="UniProtKB-SubCell"/>
</dbReference>
<dbReference type="PANTHER" id="PTHR33794">
    <property type="entry name" value="BACILLOLYSIN"/>
    <property type="match status" value="1"/>
</dbReference>
<evidence type="ECO:0000256" key="8">
    <source>
        <dbReference type="ARBA" id="ARBA00022801"/>
    </source>
</evidence>
<feature type="active site" evidence="12">
    <location>
        <position position="363"/>
    </location>
</feature>
<feature type="domain" description="Peptidase M4 C-terminal" evidence="15">
    <location>
        <begin position="373"/>
        <end position="530"/>
    </location>
</feature>
<keyword evidence="4 13" id="KW-0964">Secreted</keyword>
<keyword evidence="9 13" id="KW-0862">Zinc</keyword>
<evidence type="ECO:0000256" key="11">
    <source>
        <dbReference type="ARBA" id="ARBA00023049"/>
    </source>
</evidence>
<dbReference type="InterPro" id="IPR001570">
    <property type="entry name" value="Peptidase_M4_C_domain"/>
</dbReference>
<dbReference type="GO" id="GO:0004222">
    <property type="term" value="F:metalloendopeptidase activity"/>
    <property type="evidence" value="ECO:0007669"/>
    <property type="project" value="UniProtKB-UniRule"/>
</dbReference>
<dbReference type="Gene3D" id="3.10.170.10">
    <property type="match status" value="1"/>
</dbReference>
<dbReference type="GO" id="GO:0006508">
    <property type="term" value="P:proteolysis"/>
    <property type="evidence" value="ECO:0007669"/>
    <property type="project" value="UniProtKB-KW"/>
</dbReference>
<dbReference type="PANTHER" id="PTHR33794:SF3">
    <property type="entry name" value="NEUTRAL PROTEASE B"/>
    <property type="match status" value="1"/>
</dbReference>
<keyword evidence="10" id="KW-0106">Calcium</keyword>
<dbReference type="Gene3D" id="3.10.450.40">
    <property type="match status" value="1"/>
</dbReference>
<evidence type="ECO:0000256" key="3">
    <source>
        <dbReference type="ARBA" id="ARBA00009388"/>
    </source>
</evidence>
<keyword evidence="5 13" id="KW-0645">Protease</keyword>
<feature type="signal peptide" evidence="13">
    <location>
        <begin position="1"/>
        <end position="23"/>
    </location>
</feature>
<dbReference type="Pfam" id="PF07504">
    <property type="entry name" value="FTP"/>
    <property type="match status" value="1"/>
</dbReference>
<feature type="active site" description="Proton donor" evidence="12">
    <location>
        <position position="446"/>
    </location>
</feature>
<dbReference type="InterPro" id="IPR027268">
    <property type="entry name" value="Peptidase_M4/M1_CTD_sf"/>
</dbReference>
<gene>
    <name evidence="17" type="ORF">BBD42_23175</name>
</gene>
<comment type="subcellular location">
    <subcellularLocation>
        <location evidence="2 13">Secreted</location>
    </subcellularLocation>
</comment>
<evidence type="ECO:0000256" key="4">
    <source>
        <dbReference type="ARBA" id="ARBA00022525"/>
    </source>
</evidence>
<keyword evidence="8 13" id="KW-0378">Hydrolase</keyword>
<feature type="domain" description="FTP" evidence="16">
    <location>
        <begin position="80"/>
        <end position="131"/>
    </location>
</feature>
<evidence type="ECO:0000256" key="2">
    <source>
        <dbReference type="ARBA" id="ARBA00004613"/>
    </source>
</evidence>
<accession>A0A1B2DMX1</accession>
<dbReference type="EC" id="3.4.24.-" evidence="13"/>
<comment type="function">
    <text evidence="13">Extracellular zinc metalloprotease.</text>
</comment>
<dbReference type="AlphaFoldDB" id="A0A1B2DMX1"/>
<evidence type="ECO:0000256" key="9">
    <source>
        <dbReference type="ARBA" id="ARBA00022833"/>
    </source>
</evidence>
<dbReference type="Gene3D" id="1.10.390.10">
    <property type="entry name" value="Neutral Protease Domain 2"/>
    <property type="match status" value="1"/>
</dbReference>
<dbReference type="Pfam" id="PF02868">
    <property type="entry name" value="Peptidase_M4_C"/>
    <property type="match status" value="1"/>
</dbReference>
<evidence type="ECO:0000256" key="5">
    <source>
        <dbReference type="ARBA" id="ARBA00022670"/>
    </source>
</evidence>
<reference evidence="17" key="1">
    <citation type="submission" date="2016-08" db="EMBL/GenBank/DDBJ databases">
        <title>Complete Genome Seqeunce of Paenibacillus sp. BIHB 4019 from tea rhizoplane.</title>
        <authorList>
            <person name="Thakur R."/>
            <person name="Swarnkar M.K."/>
            <person name="Gulati A."/>
        </authorList>
    </citation>
    <scope>NUCLEOTIDE SEQUENCE [LARGE SCALE GENOMIC DNA]</scope>
    <source>
        <strain evidence="17">BIHB4019</strain>
    </source>
</reference>
<evidence type="ECO:0000256" key="12">
    <source>
        <dbReference type="PIRSR" id="PIRSR623612-1"/>
    </source>
</evidence>
<dbReference type="InterPro" id="IPR011096">
    <property type="entry name" value="FTP_domain"/>
</dbReference>
<name>A0A1B2DMX1_9BACL</name>
<keyword evidence="7 13" id="KW-0732">Signal</keyword>
<evidence type="ECO:0000259" key="16">
    <source>
        <dbReference type="Pfam" id="PF07504"/>
    </source>
</evidence>
<proteinExistence type="inferred from homology"/>
<dbReference type="RefSeq" id="WP_099520110.1">
    <property type="nucleotide sequence ID" value="NZ_CP016808.1"/>
</dbReference>
<sequence length="531" mass="57511">MKKKVASIVAGMLVFGSFASIVAAEENNDSSDFFADSSQIFITAPDWVAPLAVSPEDKVWGYLESVRDQLNVGEEGNIRDHFRIVEQQTNSTTGTIHFRLSQYASGIPVYGADQTLHVDSEGQVTSLLGSVVENVQDKLPQTIAPVIPISEAAAIAAAEADVSQEYGTLGEPQTTPKAELYYFVQDGEPVLSYITEVNVLEPEPLRVRYFIAAETGSVLFKYNILHEITGSGTGVNGDSKTFETRLVGSSYQLYDATRGGGIATYSANNGVSLPGTLFSRSTNIWTDGAAVDAHAYAAKTYDYYWQKFGRNSLNNNGLQLRSTVHYYTNYNNAFWNGVQMVYGDGDGVTFKPLSGDLDVVGHEFTHGVTEYTANLEYYGESGAINESISDIIGNSIEGDNWLIGDDIYTPSIPGDAIRSLADPTLYDQPAHYSNRYIGSYDNGGVHINSGINNKAFYLLAQGGTFSGVSVTGIGRDQAVKIYYNALVYYLSTFSNFSATRAAVIQSATELYGATSTQVASVKQAYNAVGVY</sequence>
<protein>
    <recommendedName>
        <fullName evidence="13">Neutral metalloproteinase</fullName>
        <ecNumber evidence="13">3.4.24.-</ecNumber>
    </recommendedName>
</protein>
<comment type="cofactor">
    <cofactor evidence="1 13">
        <name>Zn(2+)</name>
        <dbReference type="ChEBI" id="CHEBI:29105"/>
    </cofactor>
</comment>
<evidence type="ECO:0000256" key="7">
    <source>
        <dbReference type="ARBA" id="ARBA00022729"/>
    </source>
</evidence>
<dbReference type="GO" id="GO:0046872">
    <property type="term" value="F:metal ion binding"/>
    <property type="evidence" value="ECO:0007669"/>
    <property type="project" value="UniProtKB-UniRule"/>
</dbReference>
<comment type="similarity">
    <text evidence="3 13">Belongs to the peptidase M4 family.</text>
</comment>
<dbReference type="InterPro" id="IPR023612">
    <property type="entry name" value="Peptidase_M4"/>
</dbReference>
<dbReference type="InterPro" id="IPR013856">
    <property type="entry name" value="Peptidase_M4_domain"/>
</dbReference>
<evidence type="ECO:0000256" key="13">
    <source>
        <dbReference type="RuleBase" id="RU366073"/>
    </source>
</evidence>
<dbReference type="Pfam" id="PF01447">
    <property type="entry name" value="Peptidase_M4"/>
    <property type="match status" value="1"/>
</dbReference>
<evidence type="ECO:0000259" key="14">
    <source>
        <dbReference type="Pfam" id="PF01447"/>
    </source>
</evidence>
<dbReference type="CDD" id="cd09597">
    <property type="entry name" value="M4_TLP"/>
    <property type="match status" value="1"/>
</dbReference>
<evidence type="ECO:0000256" key="1">
    <source>
        <dbReference type="ARBA" id="ARBA00001947"/>
    </source>
</evidence>
<keyword evidence="6" id="KW-0479">Metal-binding</keyword>
<dbReference type="Gene3D" id="3.10.450.490">
    <property type="match status" value="1"/>
</dbReference>
<keyword evidence="11 13" id="KW-0482">Metalloprotease</keyword>
<dbReference type="InterPro" id="IPR050728">
    <property type="entry name" value="Zinc_Metalloprotease_M4"/>
</dbReference>
<dbReference type="EMBL" id="CP016808">
    <property type="protein sequence ID" value="ANY69059.1"/>
    <property type="molecule type" value="Genomic_DNA"/>
</dbReference>
<evidence type="ECO:0000259" key="15">
    <source>
        <dbReference type="Pfam" id="PF02868"/>
    </source>
</evidence>
<dbReference type="SUPFAM" id="SSF55486">
    <property type="entry name" value="Metalloproteases ('zincins'), catalytic domain"/>
    <property type="match status" value="1"/>
</dbReference>
<dbReference type="FunFam" id="1.10.390.10:FF:000012">
    <property type="entry name" value="Thermolysin"/>
    <property type="match status" value="1"/>
</dbReference>